<dbReference type="InterPro" id="IPR022385">
    <property type="entry name" value="Rhs_assc_core"/>
</dbReference>
<dbReference type="Proteomes" id="UP000284841">
    <property type="component" value="Unassembled WGS sequence"/>
</dbReference>
<dbReference type="InterPro" id="IPR013783">
    <property type="entry name" value="Ig-like_fold"/>
</dbReference>
<evidence type="ECO:0000256" key="3">
    <source>
        <dbReference type="ARBA" id="ARBA00022729"/>
    </source>
</evidence>
<evidence type="ECO:0000313" key="9">
    <source>
        <dbReference type="EMBL" id="RHJ87079.1"/>
    </source>
</evidence>
<dbReference type="NCBIfam" id="TIGR03696">
    <property type="entry name" value="Rhs_assc_core"/>
    <property type="match status" value="1"/>
</dbReference>
<evidence type="ECO:0000259" key="6">
    <source>
        <dbReference type="Pfam" id="PF20148"/>
    </source>
</evidence>
<keyword evidence="4" id="KW-0677">Repeat</keyword>
<feature type="chain" id="PRO_5019312669" description="DNRLRE domain-containing protein" evidence="5">
    <location>
        <begin position="28"/>
        <end position="2973"/>
    </location>
</feature>
<evidence type="ECO:0000256" key="4">
    <source>
        <dbReference type="ARBA" id="ARBA00022737"/>
    </source>
</evidence>
<evidence type="ECO:0000256" key="2">
    <source>
        <dbReference type="ARBA" id="ARBA00022525"/>
    </source>
</evidence>
<feature type="domain" description="Teneurin-like YD-shell" evidence="8">
    <location>
        <begin position="1576"/>
        <end position="1787"/>
    </location>
</feature>
<dbReference type="Pfam" id="PF05593">
    <property type="entry name" value="RHS_repeat"/>
    <property type="match status" value="1"/>
</dbReference>
<dbReference type="Pfam" id="PF24517">
    <property type="entry name" value="CBM96"/>
    <property type="match status" value="1"/>
</dbReference>
<dbReference type="NCBIfam" id="TIGR01643">
    <property type="entry name" value="YD_repeat_2x"/>
    <property type="match status" value="1"/>
</dbReference>
<dbReference type="GO" id="GO:0005576">
    <property type="term" value="C:extracellular region"/>
    <property type="evidence" value="ECO:0007669"/>
    <property type="project" value="UniProtKB-SubCell"/>
</dbReference>
<dbReference type="Gene3D" id="2.180.10.10">
    <property type="entry name" value="RHS repeat-associated core"/>
    <property type="match status" value="3"/>
</dbReference>
<feature type="signal peptide" evidence="5">
    <location>
        <begin position="1"/>
        <end position="27"/>
    </location>
</feature>
<feature type="domain" description="DUF6531" evidence="6">
    <location>
        <begin position="1442"/>
        <end position="1493"/>
    </location>
</feature>
<evidence type="ECO:0000259" key="8">
    <source>
        <dbReference type="Pfam" id="PF25023"/>
    </source>
</evidence>
<feature type="domain" description="Teneurin-like YD-shell" evidence="8">
    <location>
        <begin position="2389"/>
        <end position="2770"/>
    </location>
</feature>
<dbReference type="Pfam" id="PF25023">
    <property type="entry name" value="TEN_YD-shell"/>
    <property type="match status" value="2"/>
</dbReference>
<reference evidence="9 10" key="1">
    <citation type="submission" date="2018-08" db="EMBL/GenBank/DDBJ databases">
        <title>A genome reference for cultivated species of the human gut microbiota.</title>
        <authorList>
            <person name="Zou Y."/>
            <person name="Xue W."/>
            <person name="Luo G."/>
        </authorList>
    </citation>
    <scope>NUCLEOTIDE SEQUENCE [LARGE SCALE GENOMIC DNA]</scope>
    <source>
        <strain evidence="9 10">AM07-24</strain>
    </source>
</reference>
<dbReference type="NCBIfam" id="NF033679">
    <property type="entry name" value="DNRLRE_dom"/>
    <property type="match status" value="1"/>
</dbReference>
<evidence type="ECO:0000313" key="10">
    <source>
        <dbReference type="Proteomes" id="UP000284841"/>
    </source>
</evidence>
<comment type="caution">
    <text evidence="9">The sequence shown here is derived from an EMBL/GenBank/DDBJ whole genome shotgun (WGS) entry which is preliminary data.</text>
</comment>
<evidence type="ECO:0000256" key="1">
    <source>
        <dbReference type="ARBA" id="ARBA00004613"/>
    </source>
</evidence>
<feature type="domain" description="Carbohydrate-binding module family 96" evidence="7">
    <location>
        <begin position="326"/>
        <end position="469"/>
    </location>
</feature>
<organism evidence="9 10">
    <name type="scientific">Emergencia timonensis</name>
    <dbReference type="NCBI Taxonomy" id="1776384"/>
    <lineage>
        <taxon>Bacteria</taxon>
        <taxon>Bacillati</taxon>
        <taxon>Bacillota</taxon>
        <taxon>Clostridia</taxon>
        <taxon>Peptostreptococcales</taxon>
        <taxon>Anaerovoracaceae</taxon>
        <taxon>Emergencia</taxon>
    </lineage>
</organism>
<accession>A0A415E0C2</accession>
<name>A0A415E0C2_9FIRM</name>
<evidence type="ECO:0000259" key="7">
    <source>
        <dbReference type="Pfam" id="PF24517"/>
    </source>
</evidence>
<dbReference type="Pfam" id="PF20148">
    <property type="entry name" value="DUF6531"/>
    <property type="match status" value="1"/>
</dbReference>
<evidence type="ECO:0008006" key="11">
    <source>
        <dbReference type="Google" id="ProtNLM"/>
    </source>
</evidence>
<keyword evidence="2" id="KW-0964">Secreted</keyword>
<dbReference type="OrthoDB" id="9815752at2"/>
<dbReference type="InterPro" id="IPR056823">
    <property type="entry name" value="TEN-like_YD-shell"/>
</dbReference>
<dbReference type="PANTHER" id="PTHR32305:SF15">
    <property type="entry name" value="PROTEIN RHSA-RELATED"/>
    <property type="match status" value="1"/>
</dbReference>
<dbReference type="RefSeq" id="WP_118335580.1">
    <property type="nucleotide sequence ID" value="NZ_AP025567.1"/>
</dbReference>
<protein>
    <recommendedName>
        <fullName evidence="11">DNRLRE domain-containing protein</fullName>
    </recommendedName>
</protein>
<comment type="subcellular location">
    <subcellularLocation>
        <location evidence="1">Secreted</location>
    </subcellularLocation>
</comment>
<gene>
    <name evidence="9" type="ORF">DW099_10250</name>
</gene>
<keyword evidence="10" id="KW-1185">Reference proteome</keyword>
<sequence>MKRKKLWRHIAILLSFCLVFTSMPAMAYGSNEADSESAPKEENQKITYVDPEDITPEDALKDESGLDYTTYSLGGEKKLSVFYTQNVRFEDKEGNLKDYDSSLVTIPQTRQKEAALQEYAYQNKAGDSKQYIPEELSEETPVIMEKDDYSITMTPTEKTYKDFFGKKVKVKREKHKVEDAYNQVKDKNVKASFKEKTALAYVEYTSLPEGVKEDIILTKRPAKNVMQFEITASGLTPKVSELDGSVCFFDKKSGELVNMIDPPNMNDASGKAYSDSLYYEINAKDGEADTYILTLTIDKKYLKAKDRQYPVIIDPTSTWVGDSELRDVYVSSANKTTNYYATARQTMPVGKGSSSTYRTYIKFFSLKSAIDGSLVDSATLKMYETADSNANNTVDAFRVTENWDATTVTWNKQPTTTSSRFGSCVTGGTDKNSCSINATIFARWVANGNSNYGMVLKGNNESLQRFVKFYGSRTTSTSYRPKLSVVYYSKGDLVGTSLSLSNKYIKSGYSLQIRWGFFAPNAVTGVQYKIVNKATGVAVNPAKGYENVTYTESNDDFIFNVPTSGILEDGTYTIYVRSELYNGEYSVAQTDTFYVDNTAPIINSMDRNDDGKGTTISWDITDANFDKAELYLNGEKLYTGTKKGDSFWIHMNYLQIGKNNQLVLKAYDKMGNISSKTMIIKTDSIAPTVDNAYIVTNGNTAKNGWFNLEQPMVQMTGVRDNVVEITKDSISYAIKKAIEDEPSEEEYAAPETCLVSDWMKDDYIVTFSVNEKFKQQGRYKIYVKVKDEAGNATITSIPYNFDKTAPTGRINTKNQMEFSESKDLYGTAYITGIADLDEGSSINSNVMELWKTVDGEEKLVEQVYDNSSGSSSGSNSKAFDTTRFSNGDYILKMTLKDEAGNEKVISKKITIANRIEKPILEAAPSKDGNVKINWQMPDAVKVINGLQYKVEDQEDSTWIKIEGSDTLSGSFIAAVPNQEGSYKVSVRAIDSHGVTGNERTITVRVDKTAPKAEITSVLQGLVKGSVSDTEFLEWKVYVKAKDDADDTYELKLEGTDQKENGLFGSIALYDEKYPAATWYTVKLTATDKAGNQTTVTKDVYKDESSPVPEIVEPDFRIQRPEYQSYTVPQFVLPDTAESLSLTASWPRTFTLGSADWYVNNKKTDTDTATHNLKKSDGSGKYDADTPYMIAAVARGFLGGARYSTTLLKNAQVKDILFKEKTEETISFEEAVGFTLIGGSSDCAYYAKLEGGEYKEITPGETIEISDLNSNQLTADKLTIKADATEGADADAVLLSLDQLEKESFEISGIESYRPDLLSASDKVNYKTYLKWGIPENLPEDISYEVYRSTEAGFDPALSELLTEVRTGYYVEPNVDYATKFYYRVRAVKKDAEGKIVARSSFSDEAASTVVDADEFTKRLGYKEYWDYADFDLPMGSGYIEKSEGNFVYEQTDEELANEHLEVDLTRTYNSMASSKSAFGVGWNHKYDIDLLTTDYSDKLEEGEQLVMKDSSGTLFFFTREPNSAGEYISSMGRYLKLRKLEGTEKNFNVELPDRTAGTESGKITVPVEAAYTVETKENITYWFNQGGQLVYVDEPNGNYLLFEHDINSGLMAKITTSKNLSMTFTYNTQPGTDPTTVKQVTMPDGSSMSYNYASGRLTSAIKTGSAGQGSITYTYGYDGNGKLNSIKDGAGNAYNLTCDNKGRVAKAEYPDGQSINLQRQRSEGQMPKTVTTVTKDGFTMSSETASFDTSSGNCLETVDDDDLITTYVYRDEMLAKTTSQVAYETVENGVMSQKTDTRVTTTEYDNTQNVTREEGGFEQWTELVEYDYDFDGEYDTDFPSHEAEWMDDELVSDVYYDYDEFGNIIREFDEVSDILTEYDYYLDGEEEVDSDFYGEIESETESLNGVVQSTTQYSYHYDTSGNKTETITETVGETTTVTVSKYDVMGRELESTTSVNGQTKSQNVNTFDAFGRVTRSVTTEGSLTTTTVNVYNGNGSVASETTTTSDGNKTESQTVTYEYDNMNRVISQTTTADGKSRPETTTYAYGSIEKNPVLGDTESVYAKITTTISGSVVSKTFTDPKGNVIREDTGGVKTYYAYDASGNQIASATVGDGEAEGEALITANAFDQNGNNTCTMADVVYDSETKTFTAAQDAIITSSVYDGQSRVTRSIDGKGSATTYGYDEQGRMTSITQDADGSPATTKMDYVDPVSGDNTSKTTITLANGSKSRTIVNVEGQTVQESDLGAGSETPINKDYVFTNSGNVLRLTDSAGNYREYEYDPADRQTAVNYFDKNGIQTLRTEFSYDVLGNVTEMRDYRYENGVKTLYRFTERRYDGFGSMTSEAEVDCDGNEPAETELSAMRIAYTYDDDGKLVSTRYPSGFDSNVSGLEYDYGDYSRLMKIKAVTTGGASDLREYAYDAKGNVSSIKDDRTALGGEGHVLKVYGYDHFLRPASITVTDSERDGVAEEYTYAYDKNGQIVTETKLNDYPSSNGEKVDETWAYTFDALGRLTNTTVTDDTSGSVKTQRAYTYDKAGNRLSETENGRTTTNTYNGLNQMLTSGTRSYTYDANGNLIKETGSNGLAKTYSYDADNRLDMAVLAENGTTTLNQKNTYNGEGQRVSKTENDVTTRYSYQGGSVVHTDGSESVKAMNILGESGNIVASERNKEGAKAYYFYNKDMRSSTTSILSGDGNCEAAYQYSDFGETTVNSEFYNEIAYTGGIWDKGTGLYYLNARYYNPDDGRFLTEDTDRGNAENPGTLHLYAYCANNPVNYVDPSGHVFETILDLASVGWSFYEYVKNPSWNNFGWLMWDIGATAVPFVPGSYVKKGTRLAGKVSKSKRAAVPLTQSISSIGRGQHLAIGTYKALSRACRGAANRSSYELHHIIEKRFHYIFRSKTNTWPTALLVKPVHNTITRRYRQAYKYFIGTKKAKEAYYRKVTKTKMIGIVQQVYVDMPSLLLIAVQQVKNDYSNRP</sequence>
<dbReference type="PANTHER" id="PTHR32305">
    <property type="match status" value="1"/>
</dbReference>
<proteinExistence type="predicted"/>
<keyword evidence="3 5" id="KW-0732">Signal</keyword>
<dbReference type="EMBL" id="QRMS01000003">
    <property type="protein sequence ID" value="RHJ87079.1"/>
    <property type="molecule type" value="Genomic_DNA"/>
</dbReference>
<dbReference type="InterPro" id="IPR055372">
    <property type="entry name" value="CBM96"/>
</dbReference>
<dbReference type="InterPro" id="IPR050708">
    <property type="entry name" value="T6SS_VgrG/RHS"/>
</dbReference>
<dbReference type="InterPro" id="IPR031325">
    <property type="entry name" value="RHS_repeat"/>
</dbReference>
<dbReference type="InterPro" id="IPR006530">
    <property type="entry name" value="YD"/>
</dbReference>
<evidence type="ECO:0000256" key="5">
    <source>
        <dbReference type="SAM" id="SignalP"/>
    </source>
</evidence>
<dbReference type="Gene3D" id="2.60.40.10">
    <property type="entry name" value="Immunoglobulins"/>
    <property type="match status" value="1"/>
</dbReference>
<dbReference type="InterPro" id="IPR045351">
    <property type="entry name" value="DUF6531"/>
</dbReference>